<evidence type="ECO:0000313" key="2">
    <source>
        <dbReference type="Proteomes" id="UP001500567"/>
    </source>
</evidence>
<protein>
    <recommendedName>
        <fullName evidence="3">Gliding motility-associated protein GldM N-terminal domain-containing protein</fullName>
    </recommendedName>
</protein>
<keyword evidence="2" id="KW-1185">Reference proteome</keyword>
<evidence type="ECO:0000313" key="1">
    <source>
        <dbReference type="EMBL" id="GAA4006821.1"/>
    </source>
</evidence>
<sequence>MVGCHSGPDPRLLRLKLLADTQQHSNDRALQEAERMVQGLKWSVARNHQPARDVAVLDEGREILRRTKALSERLRRMRAAMLESLGGEYAPYDLNSRPAVTAALLTPGTALYADSLYEELRSFTTFMQPLAPGVEVTLWQLPGGMSDPILPSTPAGYRQFYFQDTPAAEVLAVLAQQEAEVLRLALAALTVQTQKIGSIDLIFFRFGAQAVPKSDTVRAGGIYAADLLLVQGYRLDRSLRMTANGDSILVDSDGRGQVRFRVPSELPPGRSRVQAHWDGAIRARVRGEDTTFRVRVPYTIVR</sequence>
<proteinExistence type="predicted"/>
<reference evidence="2" key="1">
    <citation type="journal article" date="2019" name="Int. J. Syst. Evol. Microbiol.">
        <title>The Global Catalogue of Microorganisms (GCM) 10K type strain sequencing project: providing services to taxonomists for standard genome sequencing and annotation.</title>
        <authorList>
            <consortium name="The Broad Institute Genomics Platform"/>
            <consortium name="The Broad Institute Genome Sequencing Center for Infectious Disease"/>
            <person name="Wu L."/>
            <person name="Ma J."/>
        </authorList>
    </citation>
    <scope>NUCLEOTIDE SEQUENCE [LARGE SCALE GENOMIC DNA]</scope>
    <source>
        <strain evidence="2">JCM 17224</strain>
    </source>
</reference>
<evidence type="ECO:0008006" key="3">
    <source>
        <dbReference type="Google" id="ProtNLM"/>
    </source>
</evidence>
<accession>A0ABP7S545</accession>
<comment type="caution">
    <text evidence="1">The sequence shown here is derived from an EMBL/GenBank/DDBJ whole genome shotgun (WGS) entry which is preliminary data.</text>
</comment>
<gene>
    <name evidence="1" type="ORF">GCM10022408_18330</name>
</gene>
<name>A0ABP7S545_9BACT</name>
<dbReference type="EMBL" id="BAABDJ010000015">
    <property type="protein sequence ID" value="GAA4006821.1"/>
    <property type="molecule type" value="Genomic_DNA"/>
</dbReference>
<dbReference type="Proteomes" id="UP001500567">
    <property type="component" value="Unassembled WGS sequence"/>
</dbReference>
<organism evidence="1 2">
    <name type="scientific">Hymenobacter fastidiosus</name>
    <dbReference type="NCBI Taxonomy" id="486264"/>
    <lineage>
        <taxon>Bacteria</taxon>
        <taxon>Pseudomonadati</taxon>
        <taxon>Bacteroidota</taxon>
        <taxon>Cytophagia</taxon>
        <taxon>Cytophagales</taxon>
        <taxon>Hymenobacteraceae</taxon>
        <taxon>Hymenobacter</taxon>
    </lineage>
</organism>